<evidence type="ECO:0000313" key="1">
    <source>
        <dbReference type="EMBL" id="KUG20464.1"/>
    </source>
</evidence>
<proteinExistence type="predicted"/>
<reference evidence="1" key="1">
    <citation type="journal article" date="2015" name="Proc. Natl. Acad. Sci. U.S.A.">
        <title>Networks of energetic and metabolic interactions define dynamics in microbial communities.</title>
        <authorList>
            <person name="Embree M."/>
            <person name="Liu J.K."/>
            <person name="Al-Bassam M.M."/>
            <person name="Zengler K."/>
        </authorList>
    </citation>
    <scope>NUCLEOTIDE SEQUENCE</scope>
</reference>
<organism evidence="1">
    <name type="scientific">hydrocarbon metagenome</name>
    <dbReference type="NCBI Taxonomy" id="938273"/>
    <lineage>
        <taxon>unclassified sequences</taxon>
        <taxon>metagenomes</taxon>
        <taxon>ecological metagenomes</taxon>
    </lineage>
</organism>
<dbReference type="EMBL" id="LNQE01001188">
    <property type="protein sequence ID" value="KUG20464.1"/>
    <property type="molecule type" value="Genomic_DNA"/>
</dbReference>
<sequence length="91" mass="9503">MHHPEFGYLNLPGATPGYLEHLAAGVQASARAGLPAPPPQVCRAFIRKCRAANGGYARSIYGGSATLENTRTALAALAALDGHREYAGDEP</sequence>
<gene>
    <name evidence="1" type="ORF">ASZ90_009795</name>
</gene>
<protein>
    <submittedName>
        <fullName evidence="1">Uncharacterized protein</fullName>
    </submittedName>
</protein>
<dbReference type="SUPFAM" id="SSF48239">
    <property type="entry name" value="Terpenoid cyclases/Protein prenyltransferases"/>
    <property type="match status" value="1"/>
</dbReference>
<accession>A0A0W8FHV7</accession>
<comment type="caution">
    <text evidence="1">The sequence shown here is derived from an EMBL/GenBank/DDBJ whole genome shotgun (WGS) entry which is preliminary data.</text>
</comment>
<dbReference type="AlphaFoldDB" id="A0A0W8FHV7"/>
<name>A0A0W8FHV7_9ZZZZ</name>
<dbReference type="InterPro" id="IPR008930">
    <property type="entry name" value="Terpenoid_cyclase/PrenylTrfase"/>
</dbReference>